<name>A0A392TLJ4_9FABA</name>
<evidence type="ECO:0000256" key="1">
    <source>
        <dbReference type="SAM" id="MobiDB-lite"/>
    </source>
</evidence>
<evidence type="ECO:0000313" key="2">
    <source>
        <dbReference type="EMBL" id="MCI61828.1"/>
    </source>
</evidence>
<dbReference type="EMBL" id="LXQA010607219">
    <property type="protein sequence ID" value="MCI61828.1"/>
    <property type="molecule type" value="Genomic_DNA"/>
</dbReference>
<protein>
    <submittedName>
        <fullName evidence="2">Uncharacterized protein</fullName>
    </submittedName>
</protein>
<dbReference type="AlphaFoldDB" id="A0A392TLJ4"/>
<accession>A0A392TLJ4</accession>
<feature type="non-terminal residue" evidence="2">
    <location>
        <position position="46"/>
    </location>
</feature>
<comment type="caution">
    <text evidence="2">The sequence shown here is derived from an EMBL/GenBank/DDBJ whole genome shotgun (WGS) entry which is preliminary data.</text>
</comment>
<organism evidence="2 3">
    <name type="scientific">Trifolium medium</name>
    <dbReference type="NCBI Taxonomy" id="97028"/>
    <lineage>
        <taxon>Eukaryota</taxon>
        <taxon>Viridiplantae</taxon>
        <taxon>Streptophyta</taxon>
        <taxon>Embryophyta</taxon>
        <taxon>Tracheophyta</taxon>
        <taxon>Spermatophyta</taxon>
        <taxon>Magnoliopsida</taxon>
        <taxon>eudicotyledons</taxon>
        <taxon>Gunneridae</taxon>
        <taxon>Pentapetalae</taxon>
        <taxon>rosids</taxon>
        <taxon>fabids</taxon>
        <taxon>Fabales</taxon>
        <taxon>Fabaceae</taxon>
        <taxon>Papilionoideae</taxon>
        <taxon>50 kb inversion clade</taxon>
        <taxon>NPAAA clade</taxon>
        <taxon>Hologalegina</taxon>
        <taxon>IRL clade</taxon>
        <taxon>Trifolieae</taxon>
        <taxon>Trifolium</taxon>
    </lineage>
</organism>
<keyword evidence="3" id="KW-1185">Reference proteome</keyword>
<proteinExistence type="predicted"/>
<feature type="region of interest" description="Disordered" evidence="1">
    <location>
        <begin position="1"/>
        <end position="30"/>
    </location>
</feature>
<sequence>MTKKRQDKKAKTSNSSTESDERTLAQRLKQKSSEAFAKEMHQKFSK</sequence>
<dbReference type="Proteomes" id="UP000265520">
    <property type="component" value="Unassembled WGS sequence"/>
</dbReference>
<reference evidence="2 3" key="1">
    <citation type="journal article" date="2018" name="Front. Plant Sci.">
        <title>Red Clover (Trifolium pratense) and Zigzag Clover (T. medium) - A Picture of Genomic Similarities and Differences.</title>
        <authorList>
            <person name="Dluhosova J."/>
            <person name="Istvanek J."/>
            <person name="Nedelnik J."/>
            <person name="Repkova J."/>
        </authorList>
    </citation>
    <scope>NUCLEOTIDE SEQUENCE [LARGE SCALE GENOMIC DNA]</scope>
    <source>
        <strain evidence="3">cv. 10/8</strain>
        <tissue evidence="2">Leaf</tissue>
    </source>
</reference>
<evidence type="ECO:0000313" key="3">
    <source>
        <dbReference type="Proteomes" id="UP000265520"/>
    </source>
</evidence>